<feature type="domain" description="SET" evidence="1">
    <location>
        <begin position="1"/>
        <end position="196"/>
    </location>
</feature>
<comment type="caution">
    <text evidence="2">The sequence shown here is derived from an EMBL/GenBank/DDBJ whole genome shotgun (WGS) entry which is preliminary data.</text>
</comment>
<dbReference type="PANTHER" id="PTHR13271:SF151">
    <property type="entry name" value="SET DOMAIN-CONTAINING PROTEIN 4"/>
    <property type="match status" value="1"/>
</dbReference>
<dbReference type="OrthoDB" id="341421at2759"/>
<gene>
    <name evidence="2" type="ORF">G6F64_003325</name>
</gene>
<evidence type="ECO:0000313" key="3">
    <source>
        <dbReference type="Proteomes" id="UP000716291"/>
    </source>
</evidence>
<dbReference type="CDD" id="cd19177">
    <property type="entry name" value="SET_SETD4"/>
    <property type="match status" value="1"/>
</dbReference>
<protein>
    <recommendedName>
        <fullName evidence="1">SET domain-containing protein</fullName>
    </recommendedName>
</protein>
<keyword evidence="3" id="KW-1185">Reference proteome</keyword>
<dbReference type="GO" id="GO:0016279">
    <property type="term" value="F:protein-lysine N-methyltransferase activity"/>
    <property type="evidence" value="ECO:0007669"/>
    <property type="project" value="InterPro"/>
</dbReference>
<proteinExistence type="predicted"/>
<dbReference type="PANTHER" id="PTHR13271">
    <property type="entry name" value="UNCHARACTERIZED PUTATIVE METHYLTRANSFERASE"/>
    <property type="match status" value="1"/>
</dbReference>
<name>A0A9P6XEN4_RHIOR</name>
<dbReference type="EMBL" id="JAANQT010000321">
    <property type="protein sequence ID" value="KAG1312065.1"/>
    <property type="molecule type" value="Genomic_DNA"/>
</dbReference>
<dbReference type="InterPro" id="IPR015353">
    <property type="entry name" value="Rubisco_LSMT_subst-bd"/>
</dbReference>
<dbReference type="Pfam" id="PF09273">
    <property type="entry name" value="Rubis-subs-bind"/>
    <property type="match status" value="1"/>
</dbReference>
<dbReference type="InterPro" id="IPR044429">
    <property type="entry name" value="SETD4_SET"/>
</dbReference>
<evidence type="ECO:0000313" key="2">
    <source>
        <dbReference type="EMBL" id="KAG1312065.1"/>
    </source>
</evidence>
<dbReference type="PROSITE" id="PS50280">
    <property type="entry name" value="SET"/>
    <property type="match status" value="1"/>
</dbReference>
<dbReference type="Pfam" id="PF00856">
    <property type="entry name" value="SET"/>
    <property type="match status" value="1"/>
</dbReference>
<evidence type="ECO:0000259" key="1">
    <source>
        <dbReference type="PROSITE" id="PS50280"/>
    </source>
</evidence>
<dbReference type="SUPFAM" id="SSF82199">
    <property type="entry name" value="SET domain"/>
    <property type="match status" value="1"/>
</dbReference>
<dbReference type="Gene3D" id="3.90.1410.10">
    <property type="entry name" value="set domain protein methyltransferase, domain 1"/>
    <property type="match status" value="1"/>
</dbReference>
<dbReference type="InterPro" id="IPR050600">
    <property type="entry name" value="SETD3_SETD6_MTase"/>
</dbReference>
<dbReference type="AlphaFoldDB" id="A0A9P6XEN4"/>
<dbReference type="Proteomes" id="UP000716291">
    <property type="component" value="Unassembled WGS sequence"/>
</dbReference>
<reference evidence="2" key="1">
    <citation type="journal article" date="2020" name="Microb. Genom.">
        <title>Genetic diversity of clinical and environmental Mucorales isolates obtained from an investigation of mucormycosis cases among solid organ transplant recipients.</title>
        <authorList>
            <person name="Nguyen M.H."/>
            <person name="Kaul D."/>
            <person name="Muto C."/>
            <person name="Cheng S.J."/>
            <person name="Richter R.A."/>
            <person name="Bruno V.M."/>
            <person name="Liu G."/>
            <person name="Beyhan S."/>
            <person name="Sundermann A.J."/>
            <person name="Mounaud S."/>
            <person name="Pasculle A.W."/>
            <person name="Nierman W.C."/>
            <person name="Driscoll E."/>
            <person name="Cumbie R."/>
            <person name="Clancy C.J."/>
            <person name="Dupont C.L."/>
        </authorList>
    </citation>
    <scope>NUCLEOTIDE SEQUENCE</scope>
    <source>
        <strain evidence="2">GL11</strain>
    </source>
</reference>
<dbReference type="InterPro" id="IPR001214">
    <property type="entry name" value="SET_dom"/>
</dbReference>
<accession>A0A9P6XEN4</accession>
<organism evidence="2 3">
    <name type="scientific">Rhizopus oryzae</name>
    <name type="common">Mucormycosis agent</name>
    <name type="synonym">Rhizopus arrhizus var. delemar</name>
    <dbReference type="NCBI Taxonomy" id="64495"/>
    <lineage>
        <taxon>Eukaryota</taxon>
        <taxon>Fungi</taxon>
        <taxon>Fungi incertae sedis</taxon>
        <taxon>Mucoromycota</taxon>
        <taxon>Mucoromycotina</taxon>
        <taxon>Mucoromycetes</taxon>
        <taxon>Mucorales</taxon>
        <taxon>Mucorineae</taxon>
        <taxon>Rhizopodaceae</taxon>
        <taxon>Rhizopus</taxon>
    </lineage>
</organism>
<dbReference type="InterPro" id="IPR046341">
    <property type="entry name" value="SET_dom_sf"/>
</dbReference>
<sequence>MMATEDIEAGEVIVSVPRNFLITNESLTKLYGTHSLSPHQLLALHLVLLTRDKQSWWKPYTDLLPMHFNTMPVNYPSELLSHLPNSLKQETMQQKDNIHTDYVTCLKFCKSKQLPQNITAEEFKWAWLCVNTRCIHMTVPDYLAKGENIALAPMLDFLNHTTEAKIESGFNIRTQRFEIKTLTAYKQGEQVYINYGPHDNLAMLKEYGFVLNENIYNFVLLDDEIWSLYSEVESKKGLKIKKEILEGSGYAGDYSIKKKEISFRLMAALRLLALDGTTNSGFDRRVMDWHDVVMGQTEYINSDNERKAYLMLESVCKKLAVKAKNELHVLSQKISEIYPKAEIHPFALYFSIQIWKESSEIIDQTLEYLSEKLSRI</sequence>